<reference evidence="1" key="1">
    <citation type="journal article" date="2014" name="Front. Microbiol.">
        <title>High frequency of phylogenetically diverse reductive dehalogenase-homologous genes in deep subseafloor sedimentary metagenomes.</title>
        <authorList>
            <person name="Kawai M."/>
            <person name="Futagami T."/>
            <person name="Toyoda A."/>
            <person name="Takaki Y."/>
            <person name="Nishi S."/>
            <person name="Hori S."/>
            <person name="Arai W."/>
            <person name="Tsubouchi T."/>
            <person name="Morono Y."/>
            <person name="Uchiyama I."/>
            <person name="Ito T."/>
            <person name="Fujiyama A."/>
            <person name="Inagaki F."/>
            <person name="Takami H."/>
        </authorList>
    </citation>
    <scope>NUCLEOTIDE SEQUENCE</scope>
    <source>
        <strain evidence="1">Expedition CK06-06</strain>
    </source>
</reference>
<comment type="caution">
    <text evidence="1">The sequence shown here is derived from an EMBL/GenBank/DDBJ whole genome shotgun (WGS) entry which is preliminary data.</text>
</comment>
<gene>
    <name evidence="1" type="ORF">S01H1_29043</name>
</gene>
<dbReference type="AlphaFoldDB" id="X0UG21"/>
<accession>X0UG21</accession>
<protein>
    <submittedName>
        <fullName evidence="1">Uncharacterized protein</fullName>
    </submittedName>
</protein>
<organism evidence="1">
    <name type="scientific">marine sediment metagenome</name>
    <dbReference type="NCBI Taxonomy" id="412755"/>
    <lineage>
        <taxon>unclassified sequences</taxon>
        <taxon>metagenomes</taxon>
        <taxon>ecological metagenomes</taxon>
    </lineage>
</organism>
<name>X0UG21_9ZZZZ</name>
<proteinExistence type="predicted"/>
<sequence>MSWSKTGALSLLKIKETVINGEWDNWWETERERNIKVSKYKPPLPAACFKKETESSPLIEVTIPAFIGPDQDKPWVGVLRKLTEVGYY</sequence>
<dbReference type="EMBL" id="BARS01017785">
    <property type="protein sequence ID" value="GAF87445.1"/>
    <property type="molecule type" value="Genomic_DNA"/>
</dbReference>
<evidence type="ECO:0000313" key="1">
    <source>
        <dbReference type="EMBL" id="GAF87445.1"/>
    </source>
</evidence>